<dbReference type="Proteomes" id="UP001142153">
    <property type="component" value="Unassembled WGS sequence"/>
</dbReference>
<evidence type="ECO:0000313" key="2">
    <source>
        <dbReference type="Proteomes" id="UP001142153"/>
    </source>
</evidence>
<dbReference type="SUPFAM" id="SSF51905">
    <property type="entry name" value="FAD/NAD(P)-binding domain"/>
    <property type="match status" value="1"/>
</dbReference>
<organism evidence="1 2">
    <name type="scientific">Mycobacterium hippophais</name>
    <dbReference type="NCBI Taxonomy" id="3016340"/>
    <lineage>
        <taxon>Bacteria</taxon>
        <taxon>Bacillati</taxon>
        <taxon>Actinomycetota</taxon>
        <taxon>Actinomycetes</taxon>
        <taxon>Mycobacteriales</taxon>
        <taxon>Mycobacteriaceae</taxon>
        <taxon>Mycobacterium</taxon>
    </lineage>
</organism>
<protein>
    <submittedName>
        <fullName evidence="1">NAD(P)-binding protein</fullName>
    </submittedName>
</protein>
<evidence type="ECO:0000313" key="1">
    <source>
        <dbReference type="EMBL" id="MCZ8377895.1"/>
    </source>
</evidence>
<proteinExistence type="predicted"/>
<dbReference type="Pfam" id="PF13450">
    <property type="entry name" value="NAD_binding_8"/>
    <property type="match status" value="1"/>
</dbReference>
<reference evidence="1" key="1">
    <citation type="submission" date="2022-12" db="EMBL/GenBank/DDBJ databases">
        <authorList>
            <person name="Deng Y."/>
            <person name="Zhang Y.-Q."/>
        </authorList>
    </citation>
    <scope>NUCLEOTIDE SEQUENCE</scope>
    <source>
        <strain evidence="1">CPCC 205372</strain>
    </source>
</reference>
<name>A0ABT4PMX8_9MYCO</name>
<sequence length="459" mass="50103">MTSIEADYLVIGAGATGMAFVDTLVHESDATVVVVDRGHAPGGHWTVAYPFVRLHQPSAYYGVNSRALGSDTIDRTGWNAGFYELASGAEVCAYFDAVMQQHLLPTGRVTYHPMSEYLGDGRIRTFGGDEVHVTVRRRVVDTTFVGVTVPAMRPPPYRVDGVECVPPNALPAPRPTPDRYVIVGAGKTAMDACLWLLRHGVAPRRLTWVKPRDAWLLNRASVQPGAQFTKNVLADVAAQLQSVELASSVRDLFGRLAESGVLLRIDDSVEPTMYRCAIVSQAELEQLRRIEDVVRLGHVQAVEPGRMTLEGGTVAVDGTALYIDCTAVGLGRLGTTTVFTDDLITLQTVRTCQPVFSAALIAHVEAAYDDDATRNAYCAPVPNPEVPLDWLRITLTYNRNQLRWFDDPTMMAWLDTARLNILSHATGSVSSRAREKIMGVMRSRLAATNVKLEALLASG</sequence>
<dbReference type="RefSeq" id="WP_269892727.1">
    <property type="nucleotide sequence ID" value="NZ_JAPZPY010000001.1"/>
</dbReference>
<accession>A0ABT4PMX8</accession>
<dbReference type="Gene3D" id="3.50.50.60">
    <property type="entry name" value="FAD/NAD(P)-binding domain"/>
    <property type="match status" value="1"/>
</dbReference>
<dbReference type="InterPro" id="IPR036188">
    <property type="entry name" value="FAD/NAD-bd_sf"/>
</dbReference>
<gene>
    <name evidence="1" type="ORF">O6P37_03375</name>
</gene>
<dbReference type="EMBL" id="JAPZPY010000001">
    <property type="protein sequence ID" value="MCZ8377895.1"/>
    <property type="molecule type" value="Genomic_DNA"/>
</dbReference>
<keyword evidence="2" id="KW-1185">Reference proteome</keyword>
<comment type="caution">
    <text evidence="1">The sequence shown here is derived from an EMBL/GenBank/DDBJ whole genome shotgun (WGS) entry which is preliminary data.</text>
</comment>